<sequence length="1697" mass="183635">MPAGSEFPELRKPASQNFSSPPIWDSSSALRRTAHVAKNTNPDLHPVGTTTSPTKQSPTKSFTPSSVHRRLNSLQTQSSSNVRELSNVFNNQLGGPKPVNGVSTSSFKNETPTAKKERERDISTVSIPPMFGSVKPKAEPPMARMPPAYEAPVAIPNTTPPPMTTPVVPLTSNIAPDRFSSAISSGDFHILSGQLNNLLTISNSLQKEMTNLSRRSKDNAMDLMSLKEATSHRDEDIRKSLKDLASGLTRPGGRLALTSTNDTLDFDNALTRYGSAPDIHRSFVSDAEEVLRQSHAKRKSIGKDIQATMETHSTDRILREMATKESQRRVTDILENIQTEVLSQGKTAASKFSEVLRNIQSAGLRSSSPNAVVRYPGHSQDMENDNSVVLGLLEMLKTSMEERMDDLQNSLSLINNMPPSGPADVSRQLKPVEDALQNHIRATEEVKDLISNLQLAGPGYSPSPMVEGLSSQIRDLALRLDSLPAASVGGVPSEEGAVSTIELKDMLKILIEMASRNEAGTYKAAEVLNQKLGEISAAVSRGPTASASPPAGNPTSIDNAPIGLEPILAGLKATLGDMQGDICAQEKVIEKALEIILRELNKVPSAVESKTVSADAIASATQTNLQEDFGNVQSKITTVEGTIRDSMNVIQTQLQVITESAAAAQMFSSRGEAKEGETPPALRVFDGSVAAVSAIGAMGKDLKHTMENLQSDINGREKVTEKAMEIILREIGTINKFVGSVPTKVVDGVRDALGYGDGMKQAIQDLQADVLGREKHTEKALEIILRELQTVAANFDKAQLSIAHSQEQKSSVVNQAEKDIKFNLETIVTRSNRIADTTASIQEILEAFQKAQAEANDKVSGTAQSLVGSLETSVKTPIEELSTLLKAVQEQFKSTTSNTAQSIIEVAKYLDTLGDKASTNAEQVESVKTSISTVQESIHNFNTSSKEMNATLIEKLESMFRGLQESSSKAIEATKSPMEEELAQEKDANLKVMDELKSLIDSLKEGFAQSVVTTETRNSELSRQLDSYCQSAREDQQQTQNDIKSVKESVLSLQSDDGTLAKILLAMKDVAEYLAKSSAAPTENTEGKSGEKAEGGDTSVGMTDNPKLEEILKSMLTKEDLNFGELLQPIATKGDLKFTEILEAMLKKEDINLTLITDSMATKGDLKFVEIIDNMATKEDLKFTEIISAMATKEDLKFTEILDNMATKGDLQFTKILDTMPNKDDFKFTEILDTMMTKEDPKLAEIHSSMLTKEDPRLNQILESMVTKEDAKFNDILESMLTKDDPKFVEIHSSMLTKDDARFAEIHSSMLTKEDPKLAAIQTSLAGLSEQIKSLTATAPTGQEDDAAGVNAKLETLIDHSNNQAKLLSQLGLLDDIQKKVEGTSSQVAEFITNQVTLLQASAATERHAAAEATLAREKALAEKSVAEATATALKAEELNLQNSICSLRLDNDDLAKRKQQLAAELSSIETALALRREELALLEVRAETLERRMVEGVINQSRSLLLAKSTSAPSRPLRRVNPPVVGTTRSANGASGRRIASMNIANIGSGINGVEPQNRTPSGSAIFSGAPSAMRRTQSVRTSVQTSRKTSWSVAEPVIRGEGGGENKENEDIAKEGLALDSTDLPLVKLGSDSGLATLDTIEDDDTDRYESADKAAVLSSDDVTRSGKRYPSGLSASNGRRDSVGSRATQDEEVD</sequence>
<dbReference type="EMBL" id="JAVHNR010000007">
    <property type="protein sequence ID" value="KAK6336607.1"/>
    <property type="molecule type" value="Genomic_DNA"/>
</dbReference>
<feature type="region of interest" description="Disordered" evidence="2">
    <location>
        <begin position="1510"/>
        <end position="1533"/>
    </location>
</feature>
<feature type="region of interest" description="Disordered" evidence="2">
    <location>
        <begin position="88"/>
        <end position="120"/>
    </location>
</feature>
<feature type="region of interest" description="Disordered" evidence="2">
    <location>
        <begin position="1"/>
        <end position="68"/>
    </location>
</feature>
<feature type="coiled-coil region" evidence="1">
    <location>
        <begin position="1417"/>
        <end position="1493"/>
    </location>
</feature>
<organism evidence="3 4">
    <name type="scientific">Orbilia javanica</name>
    <dbReference type="NCBI Taxonomy" id="47235"/>
    <lineage>
        <taxon>Eukaryota</taxon>
        <taxon>Fungi</taxon>
        <taxon>Dikarya</taxon>
        <taxon>Ascomycota</taxon>
        <taxon>Pezizomycotina</taxon>
        <taxon>Orbiliomycetes</taxon>
        <taxon>Orbiliales</taxon>
        <taxon>Orbiliaceae</taxon>
        <taxon>Orbilia</taxon>
    </lineage>
</organism>
<keyword evidence="4" id="KW-1185">Reference proteome</keyword>
<evidence type="ECO:0000256" key="2">
    <source>
        <dbReference type="SAM" id="MobiDB-lite"/>
    </source>
</evidence>
<feature type="compositionally biased region" description="Polar residues" evidence="2">
    <location>
        <begin position="14"/>
        <end position="30"/>
    </location>
</feature>
<reference evidence="3 4" key="1">
    <citation type="submission" date="2019-10" db="EMBL/GenBank/DDBJ databases">
        <authorList>
            <person name="Palmer J.M."/>
        </authorList>
    </citation>
    <scope>NUCLEOTIDE SEQUENCE [LARGE SCALE GENOMIC DNA]</scope>
    <source>
        <strain evidence="3 4">TWF718</strain>
    </source>
</reference>
<proteinExistence type="predicted"/>
<feature type="compositionally biased region" description="Low complexity" evidence="2">
    <location>
        <begin position="49"/>
        <end position="66"/>
    </location>
</feature>
<evidence type="ECO:0000313" key="4">
    <source>
        <dbReference type="Proteomes" id="UP001313282"/>
    </source>
</evidence>
<accession>A0AAN8NQB2</accession>
<feature type="region of interest" description="Disordered" evidence="2">
    <location>
        <begin position="1568"/>
        <end position="1611"/>
    </location>
</feature>
<evidence type="ECO:0000256" key="1">
    <source>
        <dbReference type="SAM" id="Coils"/>
    </source>
</evidence>
<comment type="caution">
    <text evidence="3">The sequence shown here is derived from an EMBL/GenBank/DDBJ whole genome shotgun (WGS) entry which is preliminary data.</text>
</comment>
<feature type="region of interest" description="Disordered" evidence="2">
    <location>
        <begin position="1660"/>
        <end position="1697"/>
    </location>
</feature>
<feature type="compositionally biased region" description="Polar residues" evidence="2">
    <location>
        <begin position="1576"/>
        <end position="1594"/>
    </location>
</feature>
<name>A0AAN8NQB2_9PEZI</name>
<feature type="coiled-coil region" evidence="1">
    <location>
        <begin position="397"/>
        <end position="452"/>
    </location>
</feature>
<evidence type="ECO:0000313" key="3">
    <source>
        <dbReference type="EMBL" id="KAK6336607.1"/>
    </source>
</evidence>
<gene>
    <name evidence="3" type="ORF">TWF718_009407</name>
</gene>
<keyword evidence="1" id="KW-0175">Coiled coil</keyword>
<protein>
    <submittedName>
        <fullName evidence="3">Uncharacterized protein</fullName>
    </submittedName>
</protein>
<dbReference type="Proteomes" id="UP001313282">
    <property type="component" value="Unassembled WGS sequence"/>
</dbReference>
<feature type="compositionally biased region" description="Basic and acidic residues" evidence="2">
    <location>
        <begin position="1085"/>
        <end position="1095"/>
    </location>
</feature>
<feature type="region of interest" description="Disordered" evidence="2">
    <location>
        <begin position="1077"/>
        <end position="1104"/>
    </location>
</feature>
<feature type="compositionally biased region" description="Polar residues" evidence="2">
    <location>
        <begin position="101"/>
        <end position="112"/>
    </location>
</feature>